<dbReference type="STRING" id="1646377.BS640_06435"/>
<dbReference type="PROSITE" id="PS50894">
    <property type="entry name" value="HPT"/>
    <property type="match status" value="1"/>
</dbReference>
<dbReference type="CDD" id="cd00082">
    <property type="entry name" value="HisKA"/>
    <property type="match status" value="1"/>
</dbReference>
<dbReference type="SMART" id="SM00387">
    <property type="entry name" value="HATPase_c"/>
    <property type="match status" value="1"/>
</dbReference>
<dbReference type="CDD" id="cd16922">
    <property type="entry name" value="HATPase_EvgS-ArcB-TorS-like"/>
    <property type="match status" value="1"/>
</dbReference>
<dbReference type="InterPro" id="IPR008207">
    <property type="entry name" value="Sig_transdc_His_kin_Hpt_dom"/>
</dbReference>
<dbReference type="GO" id="GO:0005524">
    <property type="term" value="F:ATP binding"/>
    <property type="evidence" value="ECO:0007669"/>
    <property type="project" value="UniProtKB-KW"/>
</dbReference>
<evidence type="ECO:0000256" key="12">
    <source>
        <dbReference type="PROSITE-ProRule" id="PRU00110"/>
    </source>
</evidence>
<keyword evidence="11" id="KW-0472">Membrane</keyword>
<keyword evidence="9" id="KW-1133">Transmembrane helix</keyword>
<feature type="domain" description="Histidine kinase" evidence="14">
    <location>
        <begin position="64"/>
        <end position="276"/>
    </location>
</feature>
<accession>A0A1X0WI94</accession>
<evidence type="ECO:0000256" key="7">
    <source>
        <dbReference type="ARBA" id="ARBA00022741"/>
    </source>
</evidence>
<dbReference type="Gene3D" id="1.10.287.130">
    <property type="match status" value="1"/>
</dbReference>
<evidence type="ECO:0000313" key="17">
    <source>
        <dbReference type="EMBL" id="ORJ26471.1"/>
    </source>
</evidence>
<evidence type="ECO:0000259" key="14">
    <source>
        <dbReference type="PROSITE" id="PS50109"/>
    </source>
</evidence>
<feature type="domain" description="HPt" evidence="16">
    <location>
        <begin position="495"/>
        <end position="583"/>
    </location>
</feature>
<dbReference type="Pfam" id="PF00072">
    <property type="entry name" value="Response_reg"/>
    <property type="match status" value="1"/>
</dbReference>
<dbReference type="SUPFAM" id="SSF52172">
    <property type="entry name" value="CheY-like"/>
    <property type="match status" value="1"/>
</dbReference>
<feature type="modified residue" description="4-aspartylphosphate" evidence="13">
    <location>
        <position position="403"/>
    </location>
</feature>
<comment type="caution">
    <text evidence="17">The sequence shown here is derived from an EMBL/GenBank/DDBJ whole genome shotgun (WGS) entry which is preliminary data.</text>
</comment>
<evidence type="ECO:0000256" key="3">
    <source>
        <dbReference type="ARBA" id="ARBA00012438"/>
    </source>
</evidence>
<dbReference type="InterPro" id="IPR003594">
    <property type="entry name" value="HATPase_dom"/>
</dbReference>
<evidence type="ECO:0000256" key="13">
    <source>
        <dbReference type="PROSITE-ProRule" id="PRU00169"/>
    </source>
</evidence>
<dbReference type="SMART" id="SM00388">
    <property type="entry name" value="HisKA"/>
    <property type="match status" value="1"/>
</dbReference>
<dbReference type="SUPFAM" id="SSF55874">
    <property type="entry name" value="ATPase domain of HSP90 chaperone/DNA topoisomerase II/histidine kinase"/>
    <property type="match status" value="1"/>
</dbReference>
<sequence length="583" mass="65258">MPLFRLLKYVGGLKIMKKVSEKNLLWQRVLGFYQGLGRRAKQTVDVSPGGVEQTHFRKSEHIANIGHEIRTPMNSIVGALVLLQRSELTAEQQGLVETATMSSDYLLSLINNILDYNQIELGKLELTYELVPLLPLLDKVMMAVRLRAEEKGLTLSAWVANDIPAEIMMSRIRVKQVLINLLGNAIKFTQRGYVKLHVEVQDERLVFAIEDSGEGIDESQHQQIFRPFVQVSAHSGGNGLGLTISSMLAQSMGGDILLSSQPGQGARFTFWLPDGPQRGEKMRLSGEIVAPAELHPQLLEWGLTPVEGMNHALASHALSYLPGRLWRTVATLLQGNDYEEQSTAPLILSPWSLKVLIVDDVAANLEVLSKILRDLGHQVDAAHSGQEALYCGREGIYDMILMDLRMPEMDGFTTAQRWRAPESGMLDEDTPIVALTADALSSERERVMESGMHGYLTKPLQMPKLMEVIENVVMLQLTRGIELMRNPSLGKPLIDVQVDEKLRDEIWQTFKTFANRIEQSWLGYQQTQLLESLHAIKGCAGLCGYLTLHDHCAKIEEEVIAGDWPDSSRIQPLIDLLRRESFS</sequence>
<evidence type="ECO:0000256" key="4">
    <source>
        <dbReference type="ARBA" id="ARBA00022475"/>
    </source>
</evidence>
<evidence type="ECO:0000256" key="11">
    <source>
        <dbReference type="ARBA" id="ARBA00023136"/>
    </source>
</evidence>
<dbReference type="EMBL" id="MRWE01000007">
    <property type="protein sequence ID" value="ORJ26471.1"/>
    <property type="molecule type" value="Genomic_DNA"/>
</dbReference>
<dbReference type="Gene3D" id="1.20.120.160">
    <property type="entry name" value="HPT domain"/>
    <property type="match status" value="1"/>
</dbReference>
<dbReference type="InterPro" id="IPR004358">
    <property type="entry name" value="Sig_transdc_His_kin-like_C"/>
</dbReference>
<dbReference type="SUPFAM" id="SSF47384">
    <property type="entry name" value="Homodimeric domain of signal transducing histidine kinase"/>
    <property type="match status" value="1"/>
</dbReference>
<evidence type="ECO:0000259" key="15">
    <source>
        <dbReference type="PROSITE" id="PS50110"/>
    </source>
</evidence>
<comment type="catalytic activity">
    <reaction evidence="1">
        <text>ATP + protein L-histidine = ADP + protein N-phospho-L-histidine.</text>
        <dbReference type="EC" id="2.7.13.3"/>
    </reaction>
</comment>
<keyword evidence="8" id="KW-0067">ATP-binding</keyword>
<evidence type="ECO:0000256" key="1">
    <source>
        <dbReference type="ARBA" id="ARBA00000085"/>
    </source>
</evidence>
<comment type="subcellular location">
    <subcellularLocation>
        <location evidence="2">Cell membrane</location>
        <topology evidence="2">Multi-pass membrane protein</topology>
    </subcellularLocation>
</comment>
<evidence type="ECO:0000256" key="6">
    <source>
        <dbReference type="ARBA" id="ARBA00022692"/>
    </source>
</evidence>
<name>A0A1X0WI94_9GAMM</name>
<proteinExistence type="predicted"/>
<dbReference type="Pfam" id="PF00512">
    <property type="entry name" value="HisKA"/>
    <property type="match status" value="1"/>
</dbReference>
<dbReference type="InterPro" id="IPR036641">
    <property type="entry name" value="HPT_dom_sf"/>
</dbReference>
<reference evidence="17 18" key="1">
    <citation type="journal article" date="2017" name="Int. J. Syst. Evol. Microbiol.">
        <title>Rouxiella badensis sp. nov. and Rouxiella silvae sp. nov. isolated from peat bog soil in Germany and emendation of the genus description.</title>
        <authorList>
            <person name="Le Fleche-Mateos A."/>
            <person name="Kugler J.H."/>
            <person name="Hansen S.H."/>
            <person name="Syldatk C."/>
            <person name="Hausmann R."/>
            <person name="Lomprez F."/>
            <person name="Vandenbogaert M."/>
            <person name="Manuguerra J.C."/>
            <person name="Grimont P.A."/>
        </authorList>
    </citation>
    <scope>NUCLEOTIDE SEQUENCE [LARGE SCALE GENOMIC DNA]</scope>
    <source>
        <strain evidence="17 18">DSM 100043</strain>
    </source>
</reference>
<dbReference type="AlphaFoldDB" id="A0A1X0WI94"/>
<keyword evidence="7" id="KW-0547">Nucleotide-binding</keyword>
<evidence type="ECO:0000256" key="10">
    <source>
        <dbReference type="ARBA" id="ARBA00023012"/>
    </source>
</evidence>
<gene>
    <name evidence="17" type="ORF">BS640_06435</name>
</gene>
<dbReference type="InterPro" id="IPR036097">
    <property type="entry name" value="HisK_dim/P_sf"/>
</dbReference>
<dbReference type="InterPro" id="IPR005467">
    <property type="entry name" value="His_kinase_dom"/>
</dbReference>
<evidence type="ECO:0000256" key="5">
    <source>
        <dbReference type="ARBA" id="ARBA00022553"/>
    </source>
</evidence>
<evidence type="ECO:0000256" key="9">
    <source>
        <dbReference type="ARBA" id="ARBA00022989"/>
    </source>
</evidence>
<evidence type="ECO:0000313" key="18">
    <source>
        <dbReference type="Proteomes" id="UP000192536"/>
    </source>
</evidence>
<dbReference type="EC" id="2.7.13.3" evidence="3"/>
<feature type="domain" description="Response regulatory" evidence="15">
    <location>
        <begin position="354"/>
        <end position="473"/>
    </location>
</feature>
<evidence type="ECO:0000256" key="8">
    <source>
        <dbReference type="ARBA" id="ARBA00022840"/>
    </source>
</evidence>
<dbReference type="Gene3D" id="3.30.565.10">
    <property type="entry name" value="Histidine kinase-like ATPase, C-terminal domain"/>
    <property type="match status" value="1"/>
</dbReference>
<dbReference type="Proteomes" id="UP000192536">
    <property type="component" value="Unassembled WGS sequence"/>
</dbReference>
<dbReference type="Pfam" id="PF01627">
    <property type="entry name" value="Hpt"/>
    <property type="match status" value="1"/>
</dbReference>
<keyword evidence="10" id="KW-0902">Two-component regulatory system</keyword>
<dbReference type="Gene3D" id="3.40.50.2300">
    <property type="match status" value="1"/>
</dbReference>
<protein>
    <recommendedName>
        <fullName evidence="3">histidine kinase</fullName>
        <ecNumber evidence="3">2.7.13.3</ecNumber>
    </recommendedName>
</protein>
<organism evidence="17 18">
    <name type="scientific">Rouxiella badensis</name>
    <dbReference type="NCBI Taxonomy" id="1646377"/>
    <lineage>
        <taxon>Bacteria</taxon>
        <taxon>Pseudomonadati</taxon>
        <taxon>Pseudomonadota</taxon>
        <taxon>Gammaproteobacteria</taxon>
        <taxon>Enterobacterales</taxon>
        <taxon>Yersiniaceae</taxon>
        <taxon>Rouxiella</taxon>
    </lineage>
</organism>
<keyword evidence="6" id="KW-0812">Transmembrane</keyword>
<dbReference type="InterPro" id="IPR001789">
    <property type="entry name" value="Sig_transdc_resp-reg_receiver"/>
</dbReference>
<keyword evidence="4" id="KW-1003">Cell membrane</keyword>
<dbReference type="InterPro" id="IPR003661">
    <property type="entry name" value="HisK_dim/P_dom"/>
</dbReference>
<dbReference type="GO" id="GO:0005886">
    <property type="term" value="C:plasma membrane"/>
    <property type="evidence" value="ECO:0007669"/>
    <property type="project" value="UniProtKB-SubCell"/>
</dbReference>
<dbReference type="PRINTS" id="PR00344">
    <property type="entry name" value="BCTRLSENSOR"/>
</dbReference>
<dbReference type="PROSITE" id="PS50110">
    <property type="entry name" value="RESPONSE_REGULATORY"/>
    <property type="match status" value="1"/>
</dbReference>
<dbReference type="InterPro" id="IPR036890">
    <property type="entry name" value="HATPase_C_sf"/>
</dbReference>
<dbReference type="SMART" id="SM00448">
    <property type="entry name" value="REC"/>
    <property type="match status" value="1"/>
</dbReference>
<dbReference type="SUPFAM" id="SSF47226">
    <property type="entry name" value="Histidine-containing phosphotransfer domain, HPT domain"/>
    <property type="match status" value="1"/>
</dbReference>
<feature type="modified residue" description="Phosphohistidine" evidence="12">
    <location>
        <position position="534"/>
    </location>
</feature>
<dbReference type="PROSITE" id="PS50109">
    <property type="entry name" value="HIS_KIN"/>
    <property type="match status" value="1"/>
</dbReference>
<keyword evidence="5 13" id="KW-0597">Phosphoprotein</keyword>
<evidence type="ECO:0000259" key="16">
    <source>
        <dbReference type="PROSITE" id="PS50894"/>
    </source>
</evidence>
<dbReference type="PANTHER" id="PTHR45339:SF1">
    <property type="entry name" value="HYBRID SIGNAL TRANSDUCTION HISTIDINE KINASE J"/>
    <property type="match status" value="1"/>
</dbReference>
<dbReference type="InterPro" id="IPR011006">
    <property type="entry name" value="CheY-like_superfamily"/>
</dbReference>
<dbReference type="GO" id="GO:0000155">
    <property type="term" value="F:phosphorelay sensor kinase activity"/>
    <property type="evidence" value="ECO:0007669"/>
    <property type="project" value="InterPro"/>
</dbReference>
<evidence type="ECO:0000256" key="2">
    <source>
        <dbReference type="ARBA" id="ARBA00004651"/>
    </source>
</evidence>
<dbReference type="CDD" id="cd17546">
    <property type="entry name" value="REC_hyHK_CKI1_RcsC-like"/>
    <property type="match status" value="1"/>
</dbReference>
<dbReference type="Pfam" id="PF02518">
    <property type="entry name" value="HATPase_c"/>
    <property type="match status" value="1"/>
</dbReference>
<keyword evidence="18" id="KW-1185">Reference proteome</keyword>
<dbReference type="PANTHER" id="PTHR45339">
    <property type="entry name" value="HYBRID SIGNAL TRANSDUCTION HISTIDINE KINASE J"/>
    <property type="match status" value="1"/>
</dbReference>